<dbReference type="EMBL" id="JAAGUZ010000021">
    <property type="protein sequence ID" value="NEW44742.1"/>
    <property type="molecule type" value="Genomic_DNA"/>
</dbReference>
<reference evidence="8 9" key="1">
    <citation type="submission" date="2020-01" db="EMBL/GenBank/DDBJ databases">
        <title>Genetics and antimicrobial susceptibilities of Nocardia species isolated from the soil; a comparison with species isolated from humans.</title>
        <authorList>
            <person name="Carrasco G."/>
            <person name="Monzon S."/>
            <person name="Sansegundo M."/>
            <person name="Garcia E."/>
            <person name="Garrido N."/>
            <person name="Medina M.J."/>
            <person name="Villalon P."/>
            <person name="Ramirez-Arocha A.C."/>
            <person name="Jimenez P."/>
            <person name="Cuesta I."/>
            <person name="Valdezate S."/>
        </authorList>
    </citation>
    <scope>NUCLEOTIDE SEQUENCE [LARGE SCALE GENOMIC DNA]</scope>
    <source>
        <strain evidence="6 8">CNM20110639</strain>
        <strain evidence="7 9">CNM20110649</strain>
    </source>
</reference>
<dbReference type="Gene3D" id="1.10.10.60">
    <property type="entry name" value="Homeodomain-like"/>
    <property type="match status" value="1"/>
</dbReference>
<organism evidence="6 8">
    <name type="scientific">Nocardia cyriacigeorgica</name>
    <dbReference type="NCBI Taxonomy" id="135487"/>
    <lineage>
        <taxon>Bacteria</taxon>
        <taxon>Bacillati</taxon>
        <taxon>Actinomycetota</taxon>
        <taxon>Actinomycetes</taxon>
        <taxon>Mycobacteriales</taxon>
        <taxon>Nocardiaceae</taxon>
        <taxon>Nocardia</taxon>
    </lineage>
</organism>
<dbReference type="EMBL" id="JAAGUX010000038">
    <property type="protein sequence ID" value="NEW57842.1"/>
    <property type="molecule type" value="Genomic_DNA"/>
</dbReference>
<evidence type="ECO:0000256" key="2">
    <source>
        <dbReference type="ARBA" id="ARBA00023125"/>
    </source>
</evidence>
<evidence type="ECO:0000256" key="1">
    <source>
        <dbReference type="ARBA" id="ARBA00023015"/>
    </source>
</evidence>
<dbReference type="AlphaFoldDB" id="A0A6P1D908"/>
<evidence type="ECO:0000313" key="9">
    <source>
        <dbReference type="Proteomes" id="UP000470876"/>
    </source>
</evidence>
<dbReference type="InterPro" id="IPR023772">
    <property type="entry name" value="DNA-bd_HTH_TetR-type_CS"/>
</dbReference>
<dbReference type="Gene3D" id="1.10.357.10">
    <property type="entry name" value="Tetracycline Repressor, domain 2"/>
    <property type="match status" value="1"/>
</dbReference>
<dbReference type="GO" id="GO:0000976">
    <property type="term" value="F:transcription cis-regulatory region binding"/>
    <property type="evidence" value="ECO:0007669"/>
    <property type="project" value="TreeGrafter"/>
</dbReference>
<dbReference type="Proteomes" id="UP000468928">
    <property type="component" value="Unassembled WGS sequence"/>
</dbReference>
<dbReference type="InterPro" id="IPR036271">
    <property type="entry name" value="Tet_transcr_reg_TetR-rel_C_sf"/>
</dbReference>
<dbReference type="PROSITE" id="PS50977">
    <property type="entry name" value="HTH_TETR_2"/>
    <property type="match status" value="1"/>
</dbReference>
<dbReference type="PRINTS" id="PR00455">
    <property type="entry name" value="HTHTETR"/>
</dbReference>
<dbReference type="PROSITE" id="PS01081">
    <property type="entry name" value="HTH_TETR_1"/>
    <property type="match status" value="1"/>
</dbReference>
<evidence type="ECO:0000256" key="3">
    <source>
        <dbReference type="ARBA" id="ARBA00023163"/>
    </source>
</evidence>
<keyword evidence="1" id="KW-0805">Transcription regulation</keyword>
<comment type="caution">
    <text evidence="6">The sequence shown here is derived from an EMBL/GenBank/DDBJ whole genome shotgun (WGS) entry which is preliminary data.</text>
</comment>
<dbReference type="SUPFAM" id="SSF48498">
    <property type="entry name" value="Tetracyclin repressor-like, C-terminal domain"/>
    <property type="match status" value="1"/>
</dbReference>
<keyword evidence="2 4" id="KW-0238">DNA-binding</keyword>
<gene>
    <name evidence="6" type="ORF">GV789_09800</name>
    <name evidence="7" type="ORF">GV794_19590</name>
</gene>
<evidence type="ECO:0000259" key="5">
    <source>
        <dbReference type="PROSITE" id="PS50977"/>
    </source>
</evidence>
<keyword evidence="3" id="KW-0804">Transcription</keyword>
<dbReference type="GO" id="GO:0003700">
    <property type="term" value="F:DNA-binding transcription factor activity"/>
    <property type="evidence" value="ECO:0007669"/>
    <property type="project" value="TreeGrafter"/>
</dbReference>
<sequence length="206" mass="22037">MVRTRDVRIDDAILTATVDLLGTVGYQQLTMGAVAAEAGVHRPAVYRRWPSKQHLVVEAVARHLGVTPTPDTGDLRHDLVTGMTTLVHALSGTALGRALPALVADLAADPDLAGEFRRRVFDPRRETTAATLRSAMERGEIDPAVDVDFVLDALAAPLYYRALFGHLPLTESLAEHAVDTVLAAVARQYAGRQQSPSADSAAPGSR</sequence>
<feature type="domain" description="HTH tetR-type" evidence="5">
    <location>
        <begin position="7"/>
        <end position="67"/>
    </location>
</feature>
<dbReference type="InterPro" id="IPR009057">
    <property type="entry name" value="Homeodomain-like_sf"/>
</dbReference>
<evidence type="ECO:0000313" key="7">
    <source>
        <dbReference type="EMBL" id="NEW57842.1"/>
    </source>
</evidence>
<dbReference type="RefSeq" id="WP_163824238.1">
    <property type="nucleotide sequence ID" value="NZ_JAAGUX010000038.1"/>
</dbReference>
<dbReference type="PANTHER" id="PTHR30055">
    <property type="entry name" value="HTH-TYPE TRANSCRIPTIONAL REGULATOR RUTR"/>
    <property type="match status" value="1"/>
</dbReference>
<proteinExistence type="predicted"/>
<dbReference type="Pfam" id="PF00440">
    <property type="entry name" value="TetR_N"/>
    <property type="match status" value="1"/>
</dbReference>
<name>A0A6P1D908_9NOCA</name>
<dbReference type="InterPro" id="IPR011075">
    <property type="entry name" value="TetR_C"/>
</dbReference>
<protein>
    <submittedName>
        <fullName evidence="6">TetR/AcrR family transcriptional regulator</fullName>
    </submittedName>
</protein>
<evidence type="ECO:0000256" key="4">
    <source>
        <dbReference type="PROSITE-ProRule" id="PRU00335"/>
    </source>
</evidence>
<dbReference type="Proteomes" id="UP000470876">
    <property type="component" value="Unassembled WGS sequence"/>
</dbReference>
<dbReference type="InterPro" id="IPR001647">
    <property type="entry name" value="HTH_TetR"/>
</dbReference>
<evidence type="ECO:0000313" key="8">
    <source>
        <dbReference type="Proteomes" id="UP000468928"/>
    </source>
</evidence>
<accession>A0A6P1D908</accession>
<evidence type="ECO:0000313" key="6">
    <source>
        <dbReference type="EMBL" id="NEW44742.1"/>
    </source>
</evidence>
<keyword evidence="9" id="KW-1185">Reference proteome</keyword>
<dbReference type="Pfam" id="PF16859">
    <property type="entry name" value="TetR_C_11"/>
    <property type="match status" value="1"/>
</dbReference>
<feature type="DNA-binding region" description="H-T-H motif" evidence="4">
    <location>
        <begin position="30"/>
        <end position="49"/>
    </location>
</feature>
<dbReference type="PANTHER" id="PTHR30055:SF148">
    <property type="entry name" value="TETR-FAMILY TRANSCRIPTIONAL REGULATOR"/>
    <property type="match status" value="1"/>
</dbReference>
<dbReference type="InterPro" id="IPR050109">
    <property type="entry name" value="HTH-type_TetR-like_transc_reg"/>
</dbReference>
<dbReference type="SUPFAM" id="SSF46689">
    <property type="entry name" value="Homeodomain-like"/>
    <property type="match status" value="1"/>
</dbReference>